<evidence type="ECO:0000259" key="10">
    <source>
        <dbReference type="Pfam" id="PF00696"/>
    </source>
</evidence>
<dbReference type="EC" id="2.7.2.8" evidence="9"/>
<dbReference type="NCBIfam" id="TIGR00761">
    <property type="entry name" value="argB"/>
    <property type="match status" value="1"/>
</dbReference>
<sequence>MNYLVIKCGGSVLEQLPAAFYKNLVHLQQTGQCQPVIVHGGGPLISSLLKKLGVETTFVNGLRVTTEEVLHIVEMVLSGSVNKQLVGHIRKAGGDAYGISGVDGGLLQARAVDTSVPLGFVGEVIGVKKEYIDHLLELGLIPVISPLGIDEYGQKYNINGDVAASAVAQALGAKLCFISDIPGVFVEKNGVKTTLHELSKAEAEKLIDDQIITGGMIPKVRAAIDGLTHNVQEAVILNGLEENSLSDYLNGKTIGTKLMASEGIYHV</sequence>
<comment type="subcellular location">
    <subcellularLocation>
        <location evidence="9">Cytoplasm</location>
    </subcellularLocation>
</comment>
<comment type="similarity">
    <text evidence="9">Belongs to the acetylglutamate kinase family. ArgB subfamily.</text>
</comment>
<keyword evidence="12" id="KW-1185">Reference proteome</keyword>
<keyword evidence="6 9" id="KW-0418">Kinase</keyword>
<dbReference type="InterPro" id="IPR001048">
    <property type="entry name" value="Asp/Glu/Uridylate_kinase"/>
</dbReference>
<feature type="domain" description="Aspartate/glutamate/uridylate kinase" evidence="10">
    <location>
        <begin position="3"/>
        <end position="238"/>
    </location>
</feature>
<gene>
    <name evidence="9" type="primary">argB</name>
    <name evidence="11" type="ORF">SAMN05421736_10839</name>
</gene>
<dbReference type="Gene3D" id="3.40.1160.10">
    <property type="entry name" value="Acetylglutamate kinase-like"/>
    <property type="match status" value="1"/>
</dbReference>
<dbReference type="UniPathway" id="UPA00068">
    <property type="reaction ID" value="UER00107"/>
</dbReference>
<evidence type="ECO:0000256" key="9">
    <source>
        <dbReference type="HAMAP-Rule" id="MF_00082"/>
    </source>
</evidence>
<dbReference type="GO" id="GO:0042450">
    <property type="term" value="P:L-arginine biosynthetic process via ornithine"/>
    <property type="evidence" value="ECO:0007669"/>
    <property type="project" value="UniProtKB-UniRule"/>
</dbReference>
<evidence type="ECO:0000256" key="8">
    <source>
        <dbReference type="ARBA" id="ARBA00048141"/>
    </source>
</evidence>
<feature type="site" description="Transition state stabilizer" evidence="9">
    <location>
        <position position="7"/>
    </location>
</feature>
<dbReference type="PRINTS" id="PR00474">
    <property type="entry name" value="GLU5KINASE"/>
</dbReference>
<keyword evidence="3 9" id="KW-0028">Amino-acid biosynthesis</keyword>
<dbReference type="GO" id="GO:0005524">
    <property type="term" value="F:ATP binding"/>
    <property type="evidence" value="ECO:0007669"/>
    <property type="project" value="UniProtKB-UniRule"/>
</dbReference>
<dbReference type="InterPro" id="IPR036393">
    <property type="entry name" value="AceGlu_kinase-like_sf"/>
</dbReference>
<dbReference type="GO" id="GO:0003991">
    <property type="term" value="F:acetylglutamate kinase activity"/>
    <property type="evidence" value="ECO:0007669"/>
    <property type="project" value="UniProtKB-UniRule"/>
</dbReference>
<protein>
    <recommendedName>
        <fullName evidence="9">Acetylglutamate kinase</fullName>
        <ecNumber evidence="9">2.7.2.8</ecNumber>
    </recommendedName>
    <alternativeName>
        <fullName evidence="9">N-acetyl-L-glutamate 5-phosphotransferase</fullName>
    </alternativeName>
    <alternativeName>
        <fullName evidence="9">NAG kinase</fullName>
        <shortName evidence="9">NAGK</shortName>
    </alternativeName>
</protein>
<evidence type="ECO:0000256" key="3">
    <source>
        <dbReference type="ARBA" id="ARBA00022605"/>
    </source>
</evidence>
<dbReference type="InterPro" id="IPR004662">
    <property type="entry name" value="AcgluKinase_fam"/>
</dbReference>
<comment type="catalytic activity">
    <reaction evidence="8 9">
        <text>N-acetyl-L-glutamate + ATP = N-acetyl-L-glutamyl 5-phosphate + ADP</text>
        <dbReference type="Rhea" id="RHEA:14629"/>
        <dbReference type="ChEBI" id="CHEBI:30616"/>
        <dbReference type="ChEBI" id="CHEBI:44337"/>
        <dbReference type="ChEBI" id="CHEBI:57936"/>
        <dbReference type="ChEBI" id="CHEBI:456216"/>
        <dbReference type="EC" id="2.7.2.8"/>
    </reaction>
</comment>
<dbReference type="Proteomes" id="UP000198935">
    <property type="component" value="Unassembled WGS sequence"/>
</dbReference>
<dbReference type="STRING" id="1503961.SAMN05421736_10839"/>
<keyword evidence="9" id="KW-0963">Cytoplasm</keyword>
<keyword evidence="5 9" id="KW-0547">Nucleotide-binding</keyword>
<comment type="function">
    <text evidence="9">Catalyzes the ATP-dependent phosphorylation of N-acetyl-L-glutamate.</text>
</comment>
<dbReference type="CDD" id="cd04238">
    <property type="entry name" value="AAK_NAGK-like"/>
    <property type="match status" value="1"/>
</dbReference>
<evidence type="ECO:0000313" key="11">
    <source>
        <dbReference type="EMBL" id="SDZ23283.1"/>
    </source>
</evidence>
<dbReference type="FunFam" id="3.40.1160.10:FF:000004">
    <property type="entry name" value="Acetylglutamate kinase"/>
    <property type="match status" value="1"/>
</dbReference>
<keyword evidence="2 9" id="KW-0055">Arginine biosynthesis</keyword>
<comment type="pathway">
    <text evidence="1 9">Amino-acid biosynthesis; L-arginine biosynthesis; N(2)-acetyl-L-ornithine from L-glutamate: step 2/4.</text>
</comment>
<dbReference type="InterPro" id="IPR037528">
    <property type="entry name" value="ArgB"/>
</dbReference>
<keyword evidence="7 9" id="KW-0067">ATP-binding</keyword>
<keyword evidence="4 9" id="KW-0808">Transferase</keyword>
<evidence type="ECO:0000256" key="5">
    <source>
        <dbReference type="ARBA" id="ARBA00022741"/>
    </source>
</evidence>
<dbReference type="PIRSF" id="PIRSF000728">
    <property type="entry name" value="NAGK"/>
    <property type="match status" value="1"/>
</dbReference>
<dbReference type="AlphaFoldDB" id="A0A1H3RCM4"/>
<dbReference type="GO" id="GO:0005737">
    <property type="term" value="C:cytoplasm"/>
    <property type="evidence" value="ECO:0007669"/>
    <property type="project" value="UniProtKB-SubCell"/>
</dbReference>
<feature type="binding site" evidence="9">
    <location>
        <position position="157"/>
    </location>
    <ligand>
        <name>substrate</name>
    </ligand>
</feature>
<proteinExistence type="inferred from homology"/>
<dbReference type="PANTHER" id="PTHR23342">
    <property type="entry name" value="N-ACETYLGLUTAMATE SYNTHASE"/>
    <property type="match status" value="1"/>
</dbReference>
<feature type="site" description="Transition state stabilizer" evidence="9">
    <location>
        <position position="219"/>
    </location>
</feature>
<evidence type="ECO:0000256" key="2">
    <source>
        <dbReference type="ARBA" id="ARBA00022571"/>
    </source>
</evidence>
<dbReference type="HAMAP" id="MF_00082">
    <property type="entry name" value="ArgB"/>
    <property type="match status" value="1"/>
</dbReference>
<dbReference type="OrthoDB" id="9803155at2"/>
<evidence type="ECO:0000256" key="6">
    <source>
        <dbReference type="ARBA" id="ARBA00022777"/>
    </source>
</evidence>
<evidence type="ECO:0000256" key="7">
    <source>
        <dbReference type="ARBA" id="ARBA00022840"/>
    </source>
</evidence>
<name>A0A1H3RCM4_9BACI</name>
<dbReference type="InterPro" id="IPR001057">
    <property type="entry name" value="Glu/AcGlu_kinase"/>
</dbReference>
<dbReference type="PANTHER" id="PTHR23342:SF0">
    <property type="entry name" value="N-ACETYLGLUTAMATE SYNTHASE, MITOCHONDRIAL"/>
    <property type="match status" value="1"/>
</dbReference>
<feature type="binding site" evidence="9">
    <location>
        <begin position="41"/>
        <end position="42"/>
    </location>
    <ligand>
        <name>substrate</name>
    </ligand>
</feature>
<evidence type="ECO:0000313" key="12">
    <source>
        <dbReference type="Proteomes" id="UP000198935"/>
    </source>
</evidence>
<organism evidence="11 12">
    <name type="scientific">Evansella caseinilytica</name>
    <dbReference type="NCBI Taxonomy" id="1503961"/>
    <lineage>
        <taxon>Bacteria</taxon>
        <taxon>Bacillati</taxon>
        <taxon>Bacillota</taxon>
        <taxon>Bacilli</taxon>
        <taxon>Bacillales</taxon>
        <taxon>Bacillaceae</taxon>
        <taxon>Evansella</taxon>
    </lineage>
</organism>
<feature type="binding site" evidence="9">
    <location>
        <position position="63"/>
    </location>
    <ligand>
        <name>substrate</name>
    </ligand>
</feature>
<dbReference type="Pfam" id="PF00696">
    <property type="entry name" value="AA_kinase"/>
    <property type="match status" value="1"/>
</dbReference>
<dbReference type="EMBL" id="FNPI01000008">
    <property type="protein sequence ID" value="SDZ23283.1"/>
    <property type="molecule type" value="Genomic_DNA"/>
</dbReference>
<dbReference type="SUPFAM" id="SSF53633">
    <property type="entry name" value="Carbamate kinase-like"/>
    <property type="match status" value="1"/>
</dbReference>
<reference evidence="12" key="1">
    <citation type="submission" date="2016-10" db="EMBL/GenBank/DDBJ databases">
        <authorList>
            <person name="Varghese N."/>
            <person name="Submissions S."/>
        </authorList>
    </citation>
    <scope>NUCLEOTIDE SEQUENCE [LARGE SCALE GENOMIC DNA]</scope>
    <source>
        <strain evidence="12">SP</strain>
    </source>
</reference>
<evidence type="ECO:0000256" key="4">
    <source>
        <dbReference type="ARBA" id="ARBA00022679"/>
    </source>
</evidence>
<accession>A0A1H3RCM4</accession>
<evidence type="ECO:0000256" key="1">
    <source>
        <dbReference type="ARBA" id="ARBA00004828"/>
    </source>
</evidence>